<dbReference type="Proteomes" id="UP000017836">
    <property type="component" value="Unassembled WGS sequence"/>
</dbReference>
<evidence type="ECO:0000313" key="5">
    <source>
        <dbReference type="Proteomes" id="UP000017836"/>
    </source>
</evidence>
<dbReference type="InterPro" id="IPR026584">
    <property type="entry name" value="Rad9"/>
</dbReference>
<dbReference type="PANTHER" id="PTHR15237">
    <property type="entry name" value="DNA REPAIR PROTEIN RAD9"/>
    <property type="match status" value="1"/>
</dbReference>
<dbReference type="Gramene" id="ERN02183">
    <property type="protein sequence ID" value="ERN02183"/>
    <property type="gene ID" value="AMTR_s00045p00201630"/>
</dbReference>
<dbReference type="GO" id="GO:0030896">
    <property type="term" value="C:checkpoint clamp complex"/>
    <property type="evidence" value="ECO:0000318"/>
    <property type="project" value="GO_Central"/>
</dbReference>
<accession>W1P2R4</accession>
<dbReference type="eggNOG" id="KOG2810">
    <property type="taxonomic scope" value="Eukaryota"/>
</dbReference>
<dbReference type="Pfam" id="PF04139">
    <property type="entry name" value="Rad9"/>
    <property type="match status" value="1"/>
</dbReference>
<dbReference type="EMBL" id="KI394661">
    <property type="protein sequence ID" value="ERN02183.1"/>
    <property type="molecule type" value="Genomic_DNA"/>
</dbReference>
<protein>
    <recommendedName>
        <fullName evidence="6">Cell cycle checkpoint control protein RAD9A</fullName>
    </recommendedName>
</protein>
<dbReference type="GO" id="GO:0000076">
    <property type="term" value="P:DNA replication checkpoint signaling"/>
    <property type="evidence" value="ECO:0000318"/>
    <property type="project" value="GO_Central"/>
</dbReference>
<feature type="region of interest" description="Disordered" evidence="3">
    <location>
        <begin position="372"/>
        <end position="395"/>
    </location>
</feature>
<dbReference type="STRING" id="13333.W1P2R4"/>
<dbReference type="InterPro" id="IPR007268">
    <property type="entry name" value="Rad9/Ddc1"/>
</dbReference>
<evidence type="ECO:0000256" key="2">
    <source>
        <dbReference type="PIRNR" id="PIRNR009303"/>
    </source>
</evidence>
<proteinExistence type="inferred from homology"/>
<dbReference type="AlphaFoldDB" id="W1P2R4"/>
<dbReference type="GO" id="GO:0071479">
    <property type="term" value="P:cellular response to ionizing radiation"/>
    <property type="evidence" value="ECO:0000318"/>
    <property type="project" value="GO_Central"/>
</dbReference>
<dbReference type="SUPFAM" id="SSF55979">
    <property type="entry name" value="DNA clamp"/>
    <property type="match status" value="1"/>
</dbReference>
<dbReference type="InterPro" id="IPR046938">
    <property type="entry name" value="DNA_clamp_sf"/>
</dbReference>
<dbReference type="FunFam" id="3.70.10.10:FF:000012">
    <property type="entry name" value="cell cycle checkpoint control protein RAD9A"/>
    <property type="match status" value="1"/>
</dbReference>
<dbReference type="GO" id="GO:0031573">
    <property type="term" value="P:mitotic intra-S DNA damage checkpoint signaling"/>
    <property type="evidence" value="ECO:0000318"/>
    <property type="project" value="GO_Central"/>
</dbReference>
<sequence>MECSLSGNALKTFARSITCLARIGSELIIKVSPSLLSLYTLNSSRSAYLTMIYKAEFFDTYTLSAAQAQCSVLLKTVCTILRTPPSSTDRLHMLLPDSDAEKVQFIIDCMNGLRKTYWITCNIQPEIQHLSLDKSKFPSYFVIKPRDFSRLLANFQASLQEITVIATESTPLTTNADSTMGGKAVELRSFIDPAKDSRDAALHTQLWINPAEEFLLYTHTGDPVDVTFSMKELKAFLALCEGCEVDIHFLFEKAGEPILMAPKFGLDDGSSSDFDATLVLATMLVSQLREANGSDPMLASSMRPSRPDHESDSQAHNRLHPSRQEWPRAPTPSPVSENPSDHTRVWSELSGSAAIPTSRNDQQAPLEGNANAREKNASGIQVPEKARAASKGSPMRENVHSVTMNQFATNHLLGVQDIMQPNIHESRHHPSNWVSDADDDEDDGEEEIFVQSTP</sequence>
<evidence type="ECO:0008006" key="6">
    <source>
        <dbReference type="Google" id="ProtNLM"/>
    </source>
</evidence>
<evidence type="ECO:0000256" key="1">
    <source>
        <dbReference type="ARBA" id="ARBA00008494"/>
    </source>
</evidence>
<reference evidence="5" key="1">
    <citation type="journal article" date="2013" name="Science">
        <title>The Amborella genome and the evolution of flowering plants.</title>
        <authorList>
            <consortium name="Amborella Genome Project"/>
        </authorList>
    </citation>
    <scope>NUCLEOTIDE SEQUENCE [LARGE SCALE GENOMIC DNA]</scope>
</reference>
<dbReference type="Gene3D" id="3.70.10.10">
    <property type="match status" value="1"/>
</dbReference>
<feature type="region of interest" description="Disordered" evidence="3">
    <location>
        <begin position="291"/>
        <end position="344"/>
    </location>
</feature>
<gene>
    <name evidence="4" type="ORF">AMTR_s00045p00201630</name>
</gene>
<name>W1P2R4_AMBTC</name>
<evidence type="ECO:0000256" key="3">
    <source>
        <dbReference type="SAM" id="MobiDB-lite"/>
    </source>
</evidence>
<dbReference type="OMA" id="RTRQHHL"/>
<dbReference type="GO" id="GO:0006281">
    <property type="term" value="P:DNA repair"/>
    <property type="evidence" value="ECO:0000318"/>
    <property type="project" value="GO_Central"/>
</dbReference>
<keyword evidence="5" id="KW-1185">Reference proteome</keyword>
<feature type="region of interest" description="Disordered" evidence="3">
    <location>
        <begin position="424"/>
        <end position="454"/>
    </location>
</feature>
<feature type="compositionally biased region" description="Basic and acidic residues" evidence="3">
    <location>
        <begin position="305"/>
        <end position="315"/>
    </location>
</feature>
<dbReference type="OrthoDB" id="60092at2759"/>
<comment type="similarity">
    <text evidence="1 2">Belongs to the rad9 family.</text>
</comment>
<organism evidence="4 5">
    <name type="scientific">Amborella trichopoda</name>
    <dbReference type="NCBI Taxonomy" id="13333"/>
    <lineage>
        <taxon>Eukaryota</taxon>
        <taxon>Viridiplantae</taxon>
        <taxon>Streptophyta</taxon>
        <taxon>Embryophyta</taxon>
        <taxon>Tracheophyta</taxon>
        <taxon>Spermatophyta</taxon>
        <taxon>Magnoliopsida</taxon>
        <taxon>Amborellales</taxon>
        <taxon>Amborellaceae</taxon>
        <taxon>Amborella</taxon>
    </lineage>
</organism>
<dbReference type="HOGENOM" id="CLU_048512_0_0_1"/>
<feature type="compositionally biased region" description="Acidic residues" evidence="3">
    <location>
        <begin position="436"/>
        <end position="448"/>
    </location>
</feature>
<dbReference type="PANTHER" id="PTHR15237:SF0">
    <property type="entry name" value="CELL CYCLE CHECKPOINT CONTROL PROTEIN"/>
    <property type="match status" value="1"/>
</dbReference>
<dbReference type="PIRSF" id="PIRSF009303">
    <property type="entry name" value="Cell_cycle_RAD9"/>
    <property type="match status" value="1"/>
</dbReference>
<evidence type="ECO:0000313" key="4">
    <source>
        <dbReference type="EMBL" id="ERN02183.1"/>
    </source>
</evidence>